<evidence type="ECO:0000313" key="2">
    <source>
        <dbReference type="Proteomes" id="UP001549076"/>
    </source>
</evidence>
<organism evidence="1 2">
    <name type="scientific">Aquamicrobium terrae</name>
    <dbReference type="NCBI Taxonomy" id="1324945"/>
    <lineage>
        <taxon>Bacteria</taxon>
        <taxon>Pseudomonadati</taxon>
        <taxon>Pseudomonadota</taxon>
        <taxon>Alphaproteobacteria</taxon>
        <taxon>Hyphomicrobiales</taxon>
        <taxon>Phyllobacteriaceae</taxon>
        <taxon>Aquamicrobium</taxon>
    </lineage>
</organism>
<proteinExistence type="predicted"/>
<dbReference type="Proteomes" id="UP001549076">
    <property type="component" value="Unassembled WGS sequence"/>
</dbReference>
<accession>A0ABV2MV73</accession>
<evidence type="ECO:0000313" key="1">
    <source>
        <dbReference type="EMBL" id="MET3790698.1"/>
    </source>
</evidence>
<comment type="caution">
    <text evidence="1">The sequence shown here is derived from an EMBL/GenBank/DDBJ whole genome shotgun (WGS) entry which is preliminary data.</text>
</comment>
<dbReference type="EMBL" id="JBEPML010000002">
    <property type="protein sequence ID" value="MET3790698.1"/>
    <property type="molecule type" value="Genomic_DNA"/>
</dbReference>
<keyword evidence="2" id="KW-1185">Reference proteome</keyword>
<gene>
    <name evidence="1" type="ORF">ABID37_000889</name>
</gene>
<evidence type="ECO:0008006" key="3">
    <source>
        <dbReference type="Google" id="ProtNLM"/>
    </source>
</evidence>
<reference evidence="1 2" key="1">
    <citation type="submission" date="2024-06" db="EMBL/GenBank/DDBJ databases">
        <title>Genomic Encyclopedia of Type Strains, Phase IV (KMG-IV): sequencing the most valuable type-strain genomes for metagenomic binning, comparative biology and taxonomic classification.</title>
        <authorList>
            <person name="Goeker M."/>
        </authorList>
    </citation>
    <scope>NUCLEOTIDE SEQUENCE [LARGE SCALE GENOMIC DNA]</scope>
    <source>
        <strain evidence="1 2">DSM 27865</strain>
    </source>
</reference>
<protein>
    <recommendedName>
        <fullName evidence="3">DUF3606 domain-containing protein</fullName>
    </recommendedName>
</protein>
<name>A0ABV2MV73_9HYPH</name>
<dbReference type="RefSeq" id="WP_354192888.1">
    <property type="nucleotide sequence ID" value="NZ_JBEPML010000002.1"/>
</dbReference>
<sequence length="62" mass="7023">MSPAPEFITIELARLTRAEGQWARRFRDYELLLTAGLSCEEAAQIVTDLAREAESQRELEAV</sequence>